<keyword evidence="2" id="KW-0677">Repeat</keyword>
<evidence type="ECO:0000313" key="8">
    <source>
        <dbReference type="EMBL" id="KAG7306802.1"/>
    </source>
</evidence>
<sequence length="390" mass="44733">MFHTPLVGGSEQYKMEEDIDIEEHELPEFPDRAGLKREIIDFDITEETPTTAGVPEINEKPPDGTAEVIGGDPAPACSTHDLDVKPDILYTNIPDANHNFSESYDIDYNISIKRESENEIIFDSNEIGLDENKAEDNNHIKYEPDTEITINHEGNSRRITVMEKYPKLKVVLTDCYTSLLDSECYCAQCAVLFATAEARSEHHTSTHVESALVTCNKLTDTGDICMKSFGNRGHLKRHKLIHTGQKPFECEICEKSFRLRENLKRHKLIHTGQKPFECEICQKTFSQLSNLDRHKLIHTGEKPFVCKICDKSFREQCTLKVHILIHTGERPFECETCQQTFTRQGHLNRHKLTHTGEKPFECKTCGNKYRDLKNLRRHELIHSAAQPLLM</sequence>
<keyword evidence="4" id="KW-0862">Zinc</keyword>
<dbReference type="PANTHER" id="PTHR14003:SF23">
    <property type="entry name" value="ZINC FINGER PROTEIN 143"/>
    <property type="match status" value="1"/>
</dbReference>
<feature type="domain" description="C2H2-type" evidence="7">
    <location>
        <begin position="360"/>
        <end position="387"/>
    </location>
</feature>
<dbReference type="Gene3D" id="3.30.160.60">
    <property type="entry name" value="Classic Zinc Finger"/>
    <property type="match status" value="6"/>
</dbReference>
<organism evidence="8 9">
    <name type="scientific">Plutella xylostella</name>
    <name type="common">Diamondback moth</name>
    <name type="synonym">Plutella maculipennis</name>
    <dbReference type="NCBI Taxonomy" id="51655"/>
    <lineage>
        <taxon>Eukaryota</taxon>
        <taxon>Metazoa</taxon>
        <taxon>Ecdysozoa</taxon>
        <taxon>Arthropoda</taxon>
        <taxon>Hexapoda</taxon>
        <taxon>Insecta</taxon>
        <taxon>Pterygota</taxon>
        <taxon>Neoptera</taxon>
        <taxon>Endopterygota</taxon>
        <taxon>Lepidoptera</taxon>
        <taxon>Glossata</taxon>
        <taxon>Ditrysia</taxon>
        <taxon>Yponomeutoidea</taxon>
        <taxon>Plutellidae</taxon>
        <taxon>Plutella</taxon>
    </lineage>
</organism>
<feature type="domain" description="C2H2-type" evidence="7">
    <location>
        <begin position="276"/>
        <end position="303"/>
    </location>
</feature>
<reference evidence="8 9" key="1">
    <citation type="submission" date="2021-06" db="EMBL/GenBank/DDBJ databases">
        <title>A haploid diamondback moth (Plutella xylostella L.) genome assembly resolves 31 chromosomes and identifies a diamide resistance mutation.</title>
        <authorList>
            <person name="Ward C.M."/>
            <person name="Perry K.D."/>
            <person name="Baker G."/>
            <person name="Powis K."/>
            <person name="Heckel D.G."/>
            <person name="Baxter S.W."/>
        </authorList>
    </citation>
    <scope>NUCLEOTIDE SEQUENCE [LARGE SCALE GENOMIC DNA]</scope>
    <source>
        <strain evidence="8 9">LV</strain>
        <tissue evidence="8">Single pupa</tissue>
    </source>
</reference>
<dbReference type="PANTHER" id="PTHR14003">
    <property type="entry name" value="TRANSCRIPTIONAL REPRESSOR PROTEIN YY"/>
    <property type="match status" value="1"/>
</dbReference>
<evidence type="ECO:0000256" key="2">
    <source>
        <dbReference type="ARBA" id="ARBA00022737"/>
    </source>
</evidence>
<name>A0ABQ7QP53_PLUXY</name>
<keyword evidence="9" id="KW-1185">Reference proteome</keyword>
<keyword evidence="5" id="KW-0539">Nucleus</keyword>
<evidence type="ECO:0000256" key="6">
    <source>
        <dbReference type="PROSITE-ProRule" id="PRU00042"/>
    </source>
</evidence>
<dbReference type="InterPro" id="IPR013087">
    <property type="entry name" value="Znf_C2H2_type"/>
</dbReference>
<gene>
    <name evidence="8" type="ORF">JYU34_008243</name>
</gene>
<dbReference type="EMBL" id="JAHIBW010000011">
    <property type="protein sequence ID" value="KAG7306802.1"/>
    <property type="molecule type" value="Genomic_DNA"/>
</dbReference>
<feature type="domain" description="C2H2-type" evidence="7">
    <location>
        <begin position="248"/>
        <end position="275"/>
    </location>
</feature>
<proteinExistence type="predicted"/>
<dbReference type="Pfam" id="PF00096">
    <property type="entry name" value="zf-C2H2"/>
    <property type="match status" value="5"/>
</dbReference>
<dbReference type="SUPFAM" id="SSF57667">
    <property type="entry name" value="beta-beta-alpha zinc fingers"/>
    <property type="match status" value="3"/>
</dbReference>
<dbReference type="PROSITE" id="PS00028">
    <property type="entry name" value="ZINC_FINGER_C2H2_1"/>
    <property type="match status" value="5"/>
</dbReference>
<keyword evidence="3 6" id="KW-0863">Zinc-finger</keyword>
<feature type="domain" description="C2H2-type" evidence="7">
    <location>
        <begin position="304"/>
        <end position="331"/>
    </location>
</feature>
<evidence type="ECO:0000256" key="3">
    <source>
        <dbReference type="ARBA" id="ARBA00022771"/>
    </source>
</evidence>
<dbReference type="InterPro" id="IPR036236">
    <property type="entry name" value="Znf_C2H2_sf"/>
</dbReference>
<evidence type="ECO:0000256" key="1">
    <source>
        <dbReference type="ARBA" id="ARBA00022723"/>
    </source>
</evidence>
<dbReference type="PROSITE" id="PS50157">
    <property type="entry name" value="ZINC_FINGER_C2H2_2"/>
    <property type="match status" value="6"/>
</dbReference>
<dbReference type="Proteomes" id="UP000823941">
    <property type="component" value="Chromosome 11"/>
</dbReference>
<keyword evidence="1" id="KW-0479">Metal-binding</keyword>
<feature type="domain" description="C2H2-type" evidence="7">
    <location>
        <begin position="332"/>
        <end position="359"/>
    </location>
</feature>
<evidence type="ECO:0000313" key="9">
    <source>
        <dbReference type="Proteomes" id="UP000823941"/>
    </source>
</evidence>
<evidence type="ECO:0000259" key="7">
    <source>
        <dbReference type="PROSITE" id="PS50157"/>
    </source>
</evidence>
<protein>
    <recommendedName>
        <fullName evidence="7">C2H2-type domain-containing protein</fullName>
    </recommendedName>
</protein>
<evidence type="ECO:0000256" key="4">
    <source>
        <dbReference type="ARBA" id="ARBA00022833"/>
    </source>
</evidence>
<comment type="caution">
    <text evidence="8">The sequence shown here is derived from an EMBL/GenBank/DDBJ whole genome shotgun (WGS) entry which is preliminary data.</text>
</comment>
<accession>A0ABQ7QP53</accession>
<evidence type="ECO:0000256" key="5">
    <source>
        <dbReference type="ARBA" id="ARBA00023242"/>
    </source>
</evidence>
<feature type="domain" description="C2H2-type" evidence="7">
    <location>
        <begin position="213"/>
        <end position="247"/>
    </location>
</feature>
<dbReference type="SMART" id="SM00355">
    <property type="entry name" value="ZnF_C2H2"/>
    <property type="match status" value="7"/>
</dbReference>